<dbReference type="GO" id="GO:0042147">
    <property type="term" value="P:retrograde transport, endosome to Golgi"/>
    <property type="evidence" value="ECO:0007669"/>
    <property type="project" value="InterPro"/>
</dbReference>
<evidence type="ECO:0000313" key="3">
    <source>
        <dbReference type="Proteomes" id="UP000023152"/>
    </source>
</evidence>
<dbReference type="PANTHER" id="PTHR12820">
    <property type="entry name" value="VACUOLAR SORTING PROTEIN 53"/>
    <property type="match status" value="1"/>
</dbReference>
<dbReference type="EMBL" id="ASPP01037583">
    <property type="protein sequence ID" value="ETO01717.1"/>
    <property type="molecule type" value="Genomic_DNA"/>
</dbReference>
<dbReference type="PANTHER" id="PTHR12820:SF0">
    <property type="entry name" value="VACUOLAR PROTEIN SORTING-ASSOCIATED PROTEIN 53 HOMOLOG"/>
    <property type="match status" value="1"/>
</dbReference>
<proteinExistence type="predicted"/>
<dbReference type="GO" id="GO:0005829">
    <property type="term" value="C:cytosol"/>
    <property type="evidence" value="ECO:0007669"/>
    <property type="project" value="GOC"/>
</dbReference>
<keyword evidence="3" id="KW-1185">Reference proteome</keyword>
<feature type="non-terminal residue" evidence="2">
    <location>
        <position position="1"/>
    </location>
</feature>
<accession>X6LKQ3</accession>
<keyword evidence="1" id="KW-1133">Transmembrane helix</keyword>
<dbReference type="Proteomes" id="UP000023152">
    <property type="component" value="Unassembled WGS sequence"/>
</dbReference>
<organism evidence="2 3">
    <name type="scientific">Reticulomyxa filosa</name>
    <dbReference type="NCBI Taxonomy" id="46433"/>
    <lineage>
        <taxon>Eukaryota</taxon>
        <taxon>Sar</taxon>
        <taxon>Rhizaria</taxon>
        <taxon>Retaria</taxon>
        <taxon>Foraminifera</taxon>
        <taxon>Monothalamids</taxon>
        <taxon>Reticulomyxidae</taxon>
        <taxon>Reticulomyxa</taxon>
    </lineage>
</organism>
<dbReference type="InterPro" id="IPR039766">
    <property type="entry name" value="Vps53"/>
</dbReference>
<keyword evidence="1" id="KW-0472">Membrane</keyword>
<dbReference type="AlphaFoldDB" id="X6LKQ3"/>
<evidence type="ECO:0000256" key="1">
    <source>
        <dbReference type="SAM" id="Phobius"/>
    </source>
</evidence>
<comment type="caution">
    <text evidence="2">The sequence shown here is derived from an EMBL/GenBank/DDBJ whole genome shotgun (WGS) entry which is preliminary data.</text>
</comment>
<keyword evidence="1" id="KW-0812">Transmembrane</keyword>
<gene>
    <name evidence="2" type="ORF">RFI_35722</name>
</gene>
<evidence type="ECO:0000313" key="2">
    <source>
        <dbReference type="EMBL" id="ETO01717.1"/>
    </source>
</evidence>
<dbReference type="GO" id="GO:0000938">
    <property type="term" value="C:GARP complex"/>
    <property type="evidence" value="ECO:0007669"/>
    <property type="project" value="InterPro"/>
</dbReference>
<sequence>SLNSEYENKIDLSELKEKVFDETAAKTLEVLINNVANKIGAMLDRDLPNCRRWNDLQKTDDQSIFIAKLKEFLQKDVALVHWLVITHYHSHFNSQLIRHIIPRYAVAIFKCRKINEEGAHQLQIDTQSLKAALLDLPKLGLENSDIIKELANVPTLHKADDLSLAVKIPNYYKSFIHREVSKIEGVLKIIAARYESLEMLAMTFKSVVEKGNSQDLMRVAEIRGLKRQDVQTVVNIYNKMVPIADQGKPLIATEASQPDLFKKMIGKLTAFFEWRHLQYFNQVLFSKLSSSLFFLGDLAEEIPSFLFKNCLLVSQLIFLMCSQKKLVEKICLHTIFYFLTTKKLFIFRYRNIPKLTIMSDWFIQVVVIVRATFVKKIYFIKENLNVQSQCKMTLTRYNLSLYVVCHLTLFFLLNC</sequence>
<feature type="transmembrane region" description="Helical" evidence="1">
    <location>
        <begin position="355"/>
        <end position="373"/>
    </location>
</feature>
<feature type="transmembrane region" description="Helical" evidence="1">
    <location>
        <begin position="394"/>
        <end position="413"/>
    </location>
</feature>
<dbReference type="OrthoDB" id="10261632at2759"/>
<name>X6LKQ3_RETFI</name>
<reference evidence="2 3" key="1">
    <citation type="journal article" date="2013" name="Curr. Biol.">
        <title>The Genome of the Foraminiferan Reticulomyxa filosa.</title>
        <authorList>
            <person name="Glockner G."/>
            <person name="Hulsmann N."/>
            <person name="Schleicher M."/>
            <person name="Noegel A.A."/>
            <person name="Eichinger L."/>
            <person name="Gallinger C."/>
            <person name="Pawlowski J."/>
            <person name="Sierra R."/>
            <person name="Euteneuer U."/>
            <person name="Pillet L."/>
            <person name="Moustafa A."/>
            <person name="Platzer M."/>
            <person name="Groth M."/>
            <person name="Szafranski K."/>
            <person name="Schliwa M."/>
        </authorList>
    </citation>
    <scope>NUCLEOTIDE SEQUENCE [LARGE SCALE GENOMIC DNA]</scope>
</reference>
<protein>
    <submittedName>
        <fullName evidence="2">Uncharacterized protein</fullName>
    </submittedName>
</protein>